<keyword evidence="3" id="KW-1185">Reference proteome</keyword>
<keyword evidence="1" id="KW-0472">Membrane</keyword>
<feature type="transmembrane region" description="Helical" evidence="1">
    <location>
        <begin position="12"/>
        <end position="30"/>
    </location>
</feature>
<sequence length="133" mass="14610">MDRGSVQREGGDIPYAYFSLALFSITLFIFEDDLLQITLPSLPRASVPCTVFVTLCCGFLVCFSSRWIQGLLILITLHCHPCIITTKVASALILSIGPTFPALSVKSRCNVVEEIHLPRQSSQPGIIPRETST</sequence>
<evidence type="ECO:0000256" key="1">
    <source>
        <dbReference type="SAM" id="Phobius"/>
    </source>
</evidence>
<name>A0A2I1BUW8_ASPN1</name>
<proteinExistence type="predicted"/>
<comment type="caution">
    <text evidence="2">The sequence shown here is derived from an EMBL/GenBank/DDBJ whole genome shotgun (WGS) entry which is preliminary data.</text>
</comment>
<keyword evidence="1" id="KW-1133">Transmembrane helix</keyword>
<feature type="transmembrane region" description="Helical" evidence="1">
    <location>
        <begin position="42"/>
        <end position="63"/>
    </location>
</feature>
<evidence type="ECO:0000313" key="2">
    <source>
        <dbReference type="EMBL" id="PKX89162.1"/>
    </source>
</evidence>
<accession>A0A2I1BUW8</accession>
<gene>
    <name evidence="2" type="ORF">P174DRAFT_54251</name>
</gene>
<reference evidence="3" key="1">
    <citation type="journal article" date="2018" name="Proc. Natl. Acad. Sci. U.S.A.">
        <title>Linking secondary metabolites to gene clusters through genome sequencing of six diverse Aspergillus species.</title>
        <authorList>
            <person name="Kaerboelling I."/>
            <person name="Vesth T.C."/>
            <person name="Frisvad J.C."/>
            <person name="Nybo J.L."/>
            <person name="Theobald S."/>
            <person name="Kuo A."/>
            <person name="Bowyer P."/>
            <person name="Matsuda Y."/>
            <person name="Mondo S."/>
            <person name="Lyhne E.K."/>
            <person name="Kogle M.E."/>
            <person name="Clum A."/>
            <person name="Lipzen A."/>
            <person name="Salamov A."/>
            <person name="Ngan C.Y."/>
            <person name="Daum C."/>
            <person name="Chiniquy J."/>
            <person name="Barry K."/>
            <person name="LaButti K."/>
            <person name="Haridas S."/>
            <person name="Simmons B.A."/>
            <person name="Magnuson J.K."/>
            <person name="Mortensen U.H."/>
            <person name="Larsen T.O."/>
            <person name="Grigoriev I.V."/>
            <person name="Baker S.E."/>
            <person name="Andersen M.R."/>
        </authorList>
    </citation>
    <scope>NUCLEOTIDE SEQUENCE [LARGE SCALE GENOMIC DNA]</scope>
    <source>
        <strain evidence="3">IBT 16806</strain>
    </source>
</reference>
<evidence type="ECO:0000313" key="3">
    <source>
        <dbReference type="Proteomes" id="UP000234474"/>
    </source>
</evidence>
<dbReference type="VEuPathDB" id="FungiDB:P174DRAFT_54251"/>
<dbReference type="RefSeq" id="XP_024677757.1">
    <property type="nucleotide sequence ID" value="XM_024832382.1"/>
</dbReference>
<dbReference type="Proteomes" id="UP000234474">
    <property type="component" value="Unassembled WGS sequence"/>
</dbReference>
<dbReference type="EMBL" id="MSZS01000010">
    <property type="protein sequence ID" value="PKX89162.1"/>
    <property type="molecule type" value="Genomic_DNA"/>
</dbReference>
<keyword evidence="1" id="KW-0812">Transmembrane</keyword>
<dbReference type="AlphaFoldDB" id="A0A2I1BUW8"/>
<dbReference type="GeneID" id="36539718"/>
<organism evidence="2 3">
    <name type="scientific">Aspergillus novofumigatus (strain IBT 16806)</name>
    <dbReference type="NCBI Taxonomy" id="1392255"/>
    <lineage>
        <taxon>Eukaryota</taxon>
        <taxon>Fungi</taxon>
        <taxon>Dikarya</taxon>
        <taxon>Ascomycota</taxon>
        <taxon>Pezizomycotina</taxon>
        <taxon>Eurotiomycetes</taxon>
        <taxon>Eurotiomycetidae</taxon>
        <taxon>Eurotiales</taxon>
        <taxon>Aspergillaceae</taxon>
        <taxon>Aspergillus</taxon>
        <taxon>Aspergillus subgen. Fumigati</taxon>
    </lineage>
</organism>
<protein>
    <submittedName>
        <fullName evidence="2">Uncharacterized protein</fullName>
    </submittedName>
</protein>